<dbReference type="Pfam" id="PF01753">
    <property type="entry name" value="zf-MYND"/>
    <property type="match status" value="1"/>
</dbReference>
<evidence type="ECO:0000313" key="6">
    <source>
        <dbReference type="EMBL" id="KIJ63322.1"/>
    </source>
</evidence>
<reference evidence="6 7" key="1">
    <citation type="submission" date="2014-04" db="EMBL/GenBank/DDBJ databases">
        <title>Evolutionary Origins and Diversification of the Mycorrhizal Mutualists.</title>
        <authorList>
            <consortium name="DOE Joint Genome Institute"/>
            <consortium name="Mycorrhizal Genomics Consortium"/>
            <person name="Kohler A."/>
            <person name="Kuo A."/>
            <person name="Nagy L.G."/>
            <person name="Floudas D."/>
            <person name="Copeland A."/>
            <person name="Barry K.W."/>
            <person name="Cichocki N."/>
            <person name="Veneault-Fourrey C."/>
            <person name="LaButti K."/>
            <person name="Lindquist E.A."/>
            <person name="Lipzen A."/>
            <person name="Lundell T."/>
            <person name="Morin E."/>
            <person name="Murat C."/>
            <person name="Riley R."/>
            <person name="Ohm R."/>
            <person name="Sun H."/>
            <person name="Tunlid A."/>
            <person name="Henrissat B."/>
            <person name="Grigoriev I.V."/>
            <person name="Hibbett D.S."/>
            <person name="Martin F."/>
        </authorList>
    </citation>
    <scope>NUCLEOTIDE SEQUENCE [LARGE SCALE GENOMIC DNA]</scope>
    <source>
        <strain evidence="6 7">MD-312</strain>
    </source>
</reference>
<evidence type="ECO:0000256" key="3">
    <source>
        <dbReference type="ARBA" id="ARBA00022833"/>
    </source>
</evidence>
<keyword evidence="7" id="KW-1185">Reference proteome</keyword>
<dbReference type="SUPFAM" id="SSF144232">
    <property type="entry name" value="HIT/MYND zinc finger-like"/>
    <property type="match status" value="1"/>
</dbReference>
<dbReference type="PROSITE" id="PS01360">
    <property type="entry name" value="ZF_MYND_1"/>
    <property type="match status" value="1"/>
</dbReference>
<organism evidence="6 7">
    <name type="scientific">Hydnomerulius pinastri MD-312</name>
    <dbReference type="NCBI Taxonomy" id="994086"/>
    <lineage>
        <taxon>Eukaryota</taxon>
        <taxon>Fungi</taxon>
        <taxon>Dikarya</taxon>
        <taxon>Basidiomycota</taxon>
        <taxon>Agaricomycotina</taxon>
        <taxon>Agaricomycetes</taxon>
        <taxon>Agaricomycetidae</taxon>
        <taxon>Boletales</taxon>
        <taxon>Boletales incertae sedis</taxon>
        <taxon>Leucogyrophana</taxon>
    </lineage>
</organism>
<keyword evidence="2 4" id="KW-0863">Zinc-finger</keyword>
<evidence type="ECO:0000313" key="7">
    <source>
        <dbReference type="Proteomes" id="UP000053820"/>
    </source>
</evidence>
<evidence type="ECO:0000259" key="5">
    <source>
        <dbReference type="PROSITE" id="PS50865"/>
    </source>
</evidence>
<dbReference type="InterPro" id="IPR002893">
    <property type="entry name" value="Znf_MYND"/>
</dbReference>
<evidence type="ECO:0000256" key="1">
    <source>
        <dbReference type="ARBA" id="ARBA00022723"/>
    </source>
</evidence>
<proteinExistence type="predicted"/>
<dbReference type="GO" id="GO:0008270">
    <property type="term" value="F:zinc ion binding"/>
    <property type="evidence" value="ECO:0007669"/>
    <property type="project" value="UniProtKB-KW"/>
</dbReference>
<dbReference type="EMBL" id="KN839851">
    <property type="protein sequence ID" value="KIJ63322.1"/>
    <property type="molecule type" value="Genomic_DNA"/>
</dbReference>
<accession>A0A0C9WEH1</accession>
<name>A0A0C9WEH1_9AGAM</name>
<keyword evidence="1" id="KW-0479">Metal-binding</keyword>
<dbReference type="HOGENOM" id="CLU_086128_1_0_1"/>
<dbReference type="OrthoDB" id="437457at2759"/>
<evidence type="ECO:0000256" key="4">
    <source>
        <dbReference type="PROSITE-ProRule" id="PRU00134"/>
    </source>
</evidence>
<dbReference type="AlphaFoldDB" id="A0A0C9WEH1"/>
<dbReference type="Proteomes" id="UP000053820">
    <property type="component" value="Unassembled WGS sequence"/>
</dbReference>
<protein>
    <submittedName>
        <fullName evidence="6">Unplaced genomic scaffold scaffold_17, whole genome shotgun sequence</fullName>
    </submittedName>
</protein>
<feature type="domain" description="MYND-type" evidence="5">
    <location>
        <begin position="9"/>
        <end position="45"/>
    </location>
</feature>
<evidence type="ECO:0000256" key="2">
    <source>
        <dbReference type="ARBA" id="ARBA00022771"/>
    </source>
</evidence>
<dbReference type="Gene3D" id="6.10.140.2220">
    <property type="match status" value="1"/>
</dbReference>
<dbReference type="PROSITE" id="PS50865">
    <property type="entry name" value="ZF_MYND_2"/>
    <property type="match status" value="1"/>
</dbReference>
<gene>
    <name evidence="6" type="ORF">HYDPIDRAFT_113302</name>
</gene>
<sequence>MSPSNTGTCKVCSTPAEQRCSRCRQVWYCSADHQNADWKTHKAICTSPNGVGGIYFKAGENAPRLITVTLESSFVSDMFSGEEQEVKMPILPPLLGPGSYKESSYDALNITTMGQRGPALDQPFKLFIRDNFLNDGSPPNRIPALLTNGKAPHSWAGNLLALKETAPMSDKWVNCTMDDLPTLVKYFQWYGSRASEEESRAQILSMFPNAKIYGL</sequence>
<keyword evidence="3" id="KW-0862">Zinc</keyword>